<keyword evidence="5" id="KW-0067">ATP-binding</keyword>
<keyword evidence="3" id="KW-0547">Nucleotide-binding</keyword>
<dbReference type="InterPro" id="IPR002173">
    <property type="entry name" value="Carboh/pur_kinase_PfkB_CS"/>
</dbReference>
<accession>A0A239JNY0</accession>
<dbReference type="Proteomes" id="UP000198281">
    <property type="component" value="Unassembled WGS sequence"/>
</dbReference>
<dbReference type="SUPFAM" id="SSF53613">
    <property type="entry name" value="Ribokinase-like"/>
    <property type="match status" value="1"/>
</dbReference>
<dbReference type="NCBIfam" id="TIGR03168">
    <property type="entry name" value="1-PFK"/>
    <property type="match status" value="1"/>
</dbReference>
<reference evidence="9" key="1">
    <citation type="submission" date="2017-06" db="EMBL/GenBank/DDBJ databases">
        <authorList>
            <person name="Varghese N."/>
            <person name="Submissions S."/>
        </authorList>
    </citation>
    <scope>NUCLEOTIDE SEQUENCE [LARGE SCALE GENOMIC DNA]</scope>
    <source>
        <strain evidence="9">LNB2</strain>
    </source>
</reference>
<name>A0A239JNY0_9SPHN</name>
<evidence type="ECO:0000256" key="2">
    <source>
        <dbReference type="ARBA" id="ARBA00022679"/>
    </source>
</evidence>
<protein>
    <recommendedName>
        <fullName evidence="6">Phosphofructokinase</fullName>
    </recommendedName>
</protein>
<dbReference type="EMBL" id="FZOS01000037">
    <property type="protein sequence ID" value="SNT07547.1"/>
    <property type="molecule type" value="Genomic_DNA"/>
</dbReference>
<dbReference type="InterPro" id="IPR029056">
    <property type="entry name" value="Ribokinase-like"/>
</dbReference>
<evidence type="ECO:0000259" key="7">
    <source>
        <dbReference type="Pfam" id="PF00294"/>
    </source>
</evidence>
<evidence type="ECO:0000256" key="1">
    <source>
        <dbReference type="ARBA" id="ARBA00010688"/>
    </source>
</evidence>
<dbReference type="GO" id="GO:0005829">
    <property type="term" value="C:cytosol"/>
    <property type="evidence" value="ECO:0007669"/>
    <property type="project" value="TreeGrafter"/>
</dbReference>
<evidence type="ECO:0000256" key="4">
    <source>
        <dbReference type="ARBA" id="ARBA00022777"/>
    </source>
</evidence>
<dbReference type="AlphaFoldDB" id="A0A239JNY0"/>
<evidence type="ECO:0000256" key="3">
    <source>
        <dbReference type="ARBA" id="ARBA00022741"/>
    </source>
</evidence>
<dbReference type="PANTHER" id="PTHR46566">
    <property type="entry name" value="1-PHOSPHOFRUCTOKINASE-RELATED"/>
    <property type="match status" value="1"/>
</dbReference>
<dbReference type="PIRSF" id="PIRSF000535">
    <property type="entry name" value="1PFK/6PFK/LacC"/>
    <property type="match status" value="1"/>
</dbReference>
<sequence length="319" mass="33732">MHPARSNGGMTNIATLTLNPTIDVAYEVDRMFHTRKMRTKSEFYSPGGGGINVARVFVRLGGNARSYYMAGGATGDALDGLLDLHQLVHNRIHIAGHTRVASAVLELESGKEYRFVPPGPTIQPAEWQACLDQLESAQCNFMVLSGSLPPGMPDDFYGQVVALMRRRNIPVVLDSSGPGLKGGLEAGGVFLVKPSIGELRQLTGLELAIPDEIADAASEIVRSGRAAHVAVTMGHQGAILASADGPLFLPAAPIEAKSAVGAGDSFLSAMLFAISIGWEMGEAFRFGIAAGAAAVMSPGHDLARPSDIERLYQRTPQIS</sequence>
<evidence type="ECO:0000256" key="5">
    <source>
        <dbReference type="ARBA" id="ARBA00022840"/>
    </source>
</evidence>
<dbReference type="InterPro" id="IPR011611">
    <property type="entry name" value="PfkB_dom"/>
</dbReference>
<dbReference type="Gene3D" id="3.40.1190.20">
    <property type="match status" value="1"/>
</dbReference>
<feature type="domain" description="Carbohydrate kinase PfkB" evidence="7">
    <location>
        <begin position="22"/>
        <end position="301"/>
    </location>
</feature>
<keyword evidence="2 6" id="KW-0808">Transferase</keyword>
<dbReference type="GO" id="GO:0003872">
    <property type="term" value="F:6-phosphofructokinase activity"/>
    <property type="evidence" value="ECO:0007669"/>
    <property type="project" value="TreeGrafter"/>
</dbReference>
<dbReference type="GO" id="GO:0005524">
    <property type="term" value="F:ATP binding"/>
    <property type="evidence" value="ECO:0007669"/>
    <property type="project" value="UniProtKB-KW"/>
</dbReference>
<comment type="similarity">
    <text evidence="1 6">Belongs to the carbohydrate kinase PfkB family.</text>
</comment>
<evidence type="ECO:0000313" key="9">
    <source>
        <dbReference type="Proteomes" id="UP000198281"/>
    </source>
</evidence>
<dbReference type="PROSITE" id="PS00583">
    <property type="entry name" value="PFKB_KINASES_1"/>
    <property type="match status" value="1"/>
</dbReference>
<keyword evidence="4 8" id="KW-0418">Kinase</keyword>
<keyword evidence="9" id="KW-1185">Reference proteome</keyword>
<dbReference type="Pfam" id="PF00294">
    <property type="entry name" value="PfkB"/>
    <property type="match status" value="1"/>
</dbReference>
<dbReference type="PANTHER" id="PTHR46566:SF2">
    <property type="entry name" value="ATP-DEPENDENT 6-PHOSPHOFRUCTOKINASE ISOZYME 2"/>
    <property type="match status" value="1"/>
</dbReference>
<organism evidence="8 9">
    <name type="scientific">Edaphosphingomonas laterariae</name>
    <dbReference type="NCBI Taxonomy" id="861865"/>
    <lineage>
        <taxon>Bacteria</taxon>
        <taxon>Pseudomonadati</taxon>
        <taxon>Pseudomonadota</taxon>
        <taxon>Alphaproteobacteria</taxon>
        <taxon>Sphingomonadales</taxon>
        <taxon>Rhizorhabdaceae</taxon>
        <taxon>Edaphosphingomonas</taxon>
    </lineage>
</organism>
<evidence type="ECO:0000256" key="6">
    <source>
        <dbReference type="PIRNR" id="PIRNR000535"/>
    </source>
</evidence>
<dbReference type="InterPro" id="IPR017583">
    <property type="entry name" value="Tagatose/fructose_Pkinase"/>
</dbReference>
<proteinExistence type="inferred from homology"/>
<evidence type="ECO:0000313" key="8">
    <source>
        <dbReference type="EMBL" id="SNT07547.1"/>
    </source>
</evidence>
<dbReference type="CDD" id="cd01164">
    <property type="entry name" value="FruK_PfkB_like"/>
    <property type="match status" value="1"/>
</dbReference>
<gene>
    <name evidence="8" type="ORF">SAMN06295912_1373</name>
</gene>